<reference evidence="2 3" key="1">
    <citation type="submission" date="2019-02" db="EMBL/GenBank/DDBJ databases">
        <title>Deep-cultivation of Planctomycetes and their phenomic and genomic characterization uncovers novel biology.</title>
        <authorList>
            <person name="Wiegand S."/>
            <person name="Jogler M."/>
            <person name="Boedeker C."/>
            <person name="Pinto D."/>
            <person name="Vollmers J."/>
            <person name="Rivas-Marin E."/>
            <person name="Kohn T."/>
            <person name="Peeters S.H."/>
            <person name="Heuer A."/>
            <person name="Rast P."/>
            <person name="Oberbeckmann S."/>
            <person name="Bunk B."/>
            <person name="Jeske O."/>
            <person name="Meyerdierks A."/>
            <person name="Storesund J.E."/>
            <person name="Kallscheuer N."/>
            <person name="Luecker S."/>
            <person name="Lage O.M."/>
            <person name="Pohl T."/>
            <person name="Merkel B.J."/>
            <person name="Hornburger P."/>
            <person name="Mueller R.-W."/>
            <person name="Bruemmer F."/>
            <person name="Labrenz M."/>
            <person name="Spormann A.M."/>
            <person name="Op den Camp H."/>
            <person name="Overmann J."/>
            <person name="Amann R."/>
            <person name="Jetten M.S.M."/>
            <person name="Mascher T."/>
            <person name="Medema M.H."/>
            <person name="Devos D.P."/>
            <person name="Kaster A.-K."/>
            <person name="Ovreas L."/>
            <person name="Rohde M."/>
            <person name="Galperin M.Y."/>
            <person name="Jogler C."/>
        </authorList>
    </citation>
    <scope>NUCLEOTIDE SEQUENCE [LARGE SCALE GENOMIC DNA]</scope>
    <source>
        <strain evidence="2 3">CA12</strain>
    </source>
</reference>
<feature type="chain" id="PRO_5022175073" description="Squalene cyclase C-terminal domain-containing protein" evidence="1">
    <location>
        <begin position="21"/>
        <end position="371"/>
    </location>
</feature>
<keyword evidence="3" id="KW-1185">Reference proteome</keyword>
<dbReference type="RefSeq" id="WP_242688183.1">
    <property type="nucleotide sequence ID" value="NZ_CP036265.1"/>
</dbReference>
<protein>
    <recommendedName>
        <fullName evidence="4">Squalene cyclase C-terminal domain-containing protein</fullName>
    </recommendedName>
</protein>
<name>A0A517P8V4_9PLAN</name>
<dbReference type="AlphaFoldDB" id="A0A517P8V4"/>
<evidence type="ECO:0000313" key="3">
    <source>
        <dbReference type="Proteomes" id="UP000318741"/>
    </source>
</evidence>
<evidence type="ECO:0000256" key="1">
    <source>
        <dbReference type="SAM" id="SignalP"/>
    </source>
</evidence>
<dbReference type="EMBL" id="CP036265">
    <property type="protein sequence ID" value="QDT15810.1"/>
    <property type="molecule type" value="Genomic_DNA"/>
</dbReference>
<dbReference type="KEGG" id="acaf:CA12_19050"/>
<sequence precursor="true">MKLTSFLMALALTAPPLAVAQEASQKLGPDPAALAAARQKGAAFLKTTQADDGSWSSPDSIGVTALATQALMSAGLPKDDPAVAAGLAKIAGAAREDGRISTPNSRISGYETSVAVVVLSGADAEKYAPIVKKAEGFLRGMQFDEDDGVESGDVAYGGVAYGPGGGRPDLSNTAYLIEALRAAGAGEDDPAIQKALTFVSRCQNLESEYNQSETASAVNDGGFFYNPVAEVSPAGRTPQGGLRSYGSMTYAGLKSMVYAGLNKDDLRVRAAIDWIGKNYTVQQNPGMGDAGLYYYYQLFGKALDVAEVERLTDESGTAHDWRGNLAARLFALQKPNGSWVNDNERWMEGDPSLATAFALLALDDCDPPPTE</sequence>
<dbReference type="InterPro" id="IPR008930">
    <property type="entry name" value="Terpenoid_cyclase/PrenylTrfase"/>
</dbReference>
<keyword evidence="1" id="KW-0732">Signal</keyword>
<gene>
    <name evidence="2" type="ORF">CA12_19050</name>
</gene>
<evidence type="ECO:0000313" key="2">
    <source>
        <dbReference type="EMBL" id="QDT15810.1"/>
    </source>
</evidence>
<accession>A0A517P8V4</accession>
<evidence type="ECO:0008006" key="4">
    <source>
        <dbReference type="Google" id="ProtNLM"/>
    </source>
</evidence>
<proteinExistence type="predicted"/>
<dbReference type="Proteomes" id="UP000318741">
    <property type="component" value="Chromosome"/>
</dbReference>
<feature type="signal peptide" evidence="1">
    <location>
        <begin position="1"/>
        <end position="20"/>
    </location>
</feature>
<organism evidence="2 3">
    <name type="scientific">Alienimonas californiensis</name>
    <dbReference type="NCBI Taxonomy" id="2527989"/>
    <lineage>
        <taxon>Bacteria</taxon>
        <taxon>Pseudomonadati</taxon>
        <taxon>Planctomycetota</taxon>
        <taxon>Planctomycetia</taxon>
        <taxon>Planctomycetales</taxon>
        <taxon>Planctomycetaceae</taxon>
        <taxon>Alienimonas</taxon>
    </lineage>
</organism>
<dbReference type="CDD" id="cd00688">
    <property type="entry name" value="ISOPREN_C2_like"/>
    <property type="match status" value="1"/>
</dbReference>
<dbReference type="SUPFAM" id="SSF48239">
    <property type="entry name" value="Terpenoid cyclases/Protein prenyltransferases"/>
    <property type="match status" value="1"/>
</dbReference>
<dbReference type="Gene3D" id="1.50.10.20">
    <property type="match status" value="2"/>
</dbReference>